<dbReference type="InterPro" id="IPR023089">
    <property type="entry name" value="YozE_SAM-like"/>
</dbReference>
<dbReference type="Gene3D" id="1.10.150.260">
    <property type="entry name" value="YozE SAM-like"/>
    <property type="match status" value="1"/>
</dbReference>
<evidence type="ECO:0000313" key="4">
    <source>
        <dbReference type="Proteomes" id="UP000027980"/>
    </source>
</evidence>
<reference evidence="2 4" key="1">
    <citation type="submission" date="2014-07" db="EMBL/GenBank/DDBJ databases">
        <title>Complete genome sequence of a moderately halophilic bacterium Terribacillus aidingensis MP602, isolated from Cryptomeria fortunei in Tianmu mountain in China.</title>
        <authorList>
            <person name="Wang Y."/>
            <person name="Lu P."/>
            <person name="Zhang L."/>
        </authorList>
    </citation>
    <scope>NUCLEOTIDE SEQUENCE [LARGE SCALE GENOMIC DNA]</scope>
    <source>
        <strain evidence="2 4">MP602</strain>
    </source>
</reference>
<evidence type="ECO:0000313" key="5">
    <source>
        <dbReference type="Proteomes" id="UP000199735"/>
    </source>
</evidence>
<dbReference type="KEGG" id="tap:GZ22_08100"/>
<dbReference type="OrthoDB" id="2242851at2"/>
<dbReference type="InterPro" id="IPR036806">
    <property type="entry name" value="YozE_SAM-like_sf"/>
</dbReference>
<feature type="domain" description="YozE SAM-like" evidence="1">
    <location>
        <begin position="3"/>
        <end position="68"/>
    </location>
</feature>
<dbReference type="NCBIfam" id="NF010193">
    <property type="entry name" value="PRK13672.1"/>
    <property type="match status" value="1"/>
</dbReference>
<dbReference type="PIRSF" id="PIRSF037262">
    <property type="entry name" value="UCP037262"/>
    <property type="match status" value="1"/>
</dbReference>
<dbReference type="RefSeq" id="WP_038560811.1">
    <property type="nucleotide sequence ID" value="NZ_CP008876.1"/>
</dbReference>
<organism evidence="2 4">
    <name type="scientific">Terribacillus saccharophilus</name>
    <dbReference type="NCBI Taxonomy" id="361277"/>
    <lineage>
        <taxon>Bacteria</taxon>
        <taxon>Bacillati</taxon>
        <taxon>Bacillota</taxon>
        <taxon>Bacilli</taxon>
        <taxon>Bacillales</taxon>
        <taxon>Bacillaceae</taxon>
        <taxon>Terribacillus</taxon>
    </lineage>
</organism>
<dbReference type="AlphaFoldDB" id="A0A075LIW6"/>
<evidence type="ECO:0000259" key="1">
    <source>
        <dbReference type="Pfam" id="PF06855"/>
    </source>
</evidence>
<accession>A0A075LIW6</accession>
<dbReference type="EMBL" id="CP008876">
    <property type="protein sequence ID" value="AIF66600.1"/>
    <property type="molecule type" value="Genomic_DNA"/>
</dbReference>
<evidence type="ECO:0000313" key="2">
    <source>
        <dbReference type="EMBL" id="AIF66600.1"/>
    </source>
</evidence>
<proteinExistence type="predicted"/>
<name>A0A075LIW6_9BACI</name>
<dbReference type="Proteomes" id="UP000027980">
    <property type="component" value="Chromosome"/>
</dbReference>
<dbReference type="GeneID" id="34220937"/>
<dbReference type="EMBL" id="FOCD01000001">
    <property type="protein sequence ID" value="SEM64349.1"/>
    <property type="molecule type" value="Genomic_DNA"/>
</dbReference>
<sequence length="71" mass="8704">MRSFYHFMMTYRGRKKPTDESQLADWMFGDHNFPKHSSSYDEISEYLEWNSPFHGALQVFDRLWRTYEATE</sequence>
<reference evidence="3 5" key="2">
    <citation type="submission" date="2016-10" db="EMBL/GenBank/DDBJ databases">
        <authorList>
            <person name="Varghese N."/>
            <person name="Submissions S."/>
        </authorList>
    </citation>
    <scope>NUCLEOTIDE SEQUENCE [LARGE SCALE GENOMIC DNA]</scope>
    <source>
        <strain evidence="3 5">DSM 21619</strain>
    </source>
</reference>
<dbReference type="SUPFAM" id="SSF140652">
    <property type="entry name" value="YozE-like"/>
    <property type="match status" value="1"/>
</dbReference>
<evidence type="ECO:0000313" key="3">
    <source>
        <dbReference type="EMBL" id="SEM64349.1"/>
    </source>
</evidence>
<dbReference type="HOGENOM" id="CLU_177534_1_0_9"/>
<dbReference type="Pfam" id="PF06855">
    <property type="entry name" value="YozE_SAM_like"/>
    <property type="match status" value="1"/>
</dbReference>
<dbReference type="Proteomes" id="UP000199735">
    <property type="component" value="Unassembled WGS sequence"/>
</dbReference>
<gene>
    <name evidence="2" type="ORF">GZ22_08100</name>
    <name evidence="3" type="ORF">SAMN04489762_0635</name>
</gene>
<dbReference type="InterPro" id="IPR010673">
    <property type="entry name" value="UPF0346"/>
</dbReference>
<protein>
    <submittedName>
        <fullName evidence="3">Uncharacterized protein YozE, UPF0346 family</fullName>
    </submittedName>
</protein>
<accession>A0AAX2EBT3</accession>